<dbReference type="InterPro" id="IPR040476">
    <property type="entry name" value="CSD2"/>
</dbReference>
<proteinExistence type="inferred from homology"/>
<dbReference type="GO" id="GO:0008859">
    <property type="term" value="F:exoribonuclease II activity"/>
    <property type="evidence" value="ECO:0007669"/>
    <property type="project" value="UniProtKB-UniRule"/>
</dbReference>
<keyword evidence="5 9" id="KW-0378">Hydrolase</keyword>
<organism evidence="12 13">
    <name type="scientific">Staphylococcus lugdunensis</name>
    <dbReference type="NCBI Taxonomy" id="28035"/>
    <lineage>
        <taxon>Bacteria</taxon>
        <taxon>Bacillati</taxon>
        <taxon>Bacillota</taxon>
        <taxon>Bacilli</taxon>
        <taxon>Bacillales</taxon>
        <taxon>Staphylococcaceae</taxon>
        <taxon>Staphylococcus</taxon>
    </lineage>
</organism>
<dbReference type="Pfam" id="PF00773">
    <property type="entry name" value="RNB"/>
    <property type="match status" value="1"/>
</dbReference>
<dbReference type="FunFam" id="2.40.50.140:FF:000273">
    <property type="entry name" value="Ribonuclease R"/>
    <property type="match status" value="1"/>
</dbReference>
<evidence type="ECO:0000256" key="7">
    <source>
        <dbReference type="ARBA" id="ARBA00022884"/>
    </source>
</evidence>
<dbReference type="NCBIfam" id="TIGR02063">
    <property type="entry name" value="RNase_R"/>
    <property type="match status" value="1"/>
</dbReference>
<protein>
    <recommendedName>
        <fullName evidence="9">Ribonuclease R</fullName>
        <shortName evidence="9">RNase R</shortName>
        <ecNumber evidence="9">3.1.13.1</ecNumber>
    </recommendedName>
</protein>
<dbReference type="GO" id="GO:0016070">
    <property type="term" value="P:RNA metabolic process"/>
    <property type="evidence" value="ECO:0007669"/>
    <property type="project" value="UniProtKB-UniRule"/>
</dbReference>
<keyword evidence="6 9" id="KW-0269">Exonuclease</keyword>
<dbReference type="CDD" id="cd04471">
    <property type="entry name" value="S1_RNase_R"/>
    <property type="match status" value="1"/>
</dbReference>
<feature type="compositionally biased region" description="Basic and acidic residues" evidence="10">
    <location>
        <begin position="744"/>
        <end position="754"/>
    </location>
</feature>
<comment type="catalytic activity">
    <reaction evidence="1 9">
        <text>Exonucleolytic cleavage in the 3'- to 5'-direction to yield nucleoside 5'-phosphates.</text>
        <dbReference type="EC" id="3.1.13.1"/>
    </reaction>
</comment>
<dbReference type="Gene3D" id="2.40.50.140">
    <property type="entry name" value="Nucleic acid-binding proteins"/>
    <property type="match status" value="3"/>
</dbReference>
<dbReference type="Pfam" id="PF00575">
    <property type="entry name" value="S1"/>
    <property type="match status" value="1"/>
</dbReference>
<dbReference type="SMART" id="SM00316">
    <property type="entry name" value="S1"/>
    <property type="match status" value="1"/>
</dbReference>
<dbReference type="PANTHER" id="PTHR23355">
    <property type="entry name" value="RIBONUCLEASE"/>
    <property type="match status" value="1"/>
</dbReference>
<feature type="compositionally biased region" description="Basic residues" evidence="10">
    <location>
        <begin position="755"/>
        <end position="774"/>
    </location>
</feature>
<feature type="region of interest" description="Disordered" evidence="10">
    <location>
        <begin position="725"/>
        <end position="799"/>
    </location>
</feature>
<feature type="domain" description="S1 motif" evidence="11">
    <location>
        <begin position="639"/>
        <end position="719"/>
    </location>
</feature>
<comment type="function">
    <text evidence="8">Binds mRNA; thus facilitating recognition of the initiation point. It is needed to translate mRNA with a short Shine-Dalgarno (SD) purine-rich sequence.</text>
</comment>
<dbReference type="SMART" id="SM00357">
    <property type="entry name" value="CSP"/>
    <property type="match status" value="2"/>
</dbReference>
<dbReference type="InterPro" id="IPR013223">
    <property type="entry name" value="RNase_B_OB_dom"/>
</dbReference>
<dbReference type="InterPro" id="IPR011805">
    <property type="entry name" value="RNase_R"/>
</dbReference>
<comment type="similarity">
    <text evidence="9">Belongs to the RNR ribonuclease family. RNase R subfamily.</text>
</comment>
<evidence type="ECO:0000256" key="1">
    <source>
        <dbReference type="ARBA" id="ARBA00001849"/>
    </source>
</evidence>
<dbReference type="GO" id="GO:0003723">
    <property type="term" value="F:RNA binding"/>
    <property type="evidence" value="ECO:0007669"/>
    <property type="project" value="UniProtKB-UniRule"/>
</dbReference>
<dbReference type="Pfam" id="PF08206">
    <property type="entry name" value="OB_RNB"/>
    <property type="match status" value="1"/>
</dbReference>
<comment type="caution">
    <text evidence="12">The sequence shown here is derived from an EMBL/GenBank/DDBJ whole genome shotgun (WGS) entry which is preliminary data.</text>
</comment>
<evidence type="ECO:0000256" key="8">
    <source>
        <dbReference type="ARBA" id="ARBA00025604"/>
    </source>
</evidence>
<evidence type="ECO:0000256" key="3">
    <source>
        <dbReference type="ARBA" id="ARBA00022490"/>
    </source>
</evidence>
<comment type="subcellular location">
    <subcellularLocation>
        <location evidence="2 9">Cytoplasm</location>
    </subcellularLocation>
</comment>
<feature type="compositionally biased region" description="Basic residues" evidence="10">
    <location>
        <begin position="789"/>
        <end position="799"/>
    </location>
</feature>
<evidence type="ECO:0000256" key="9">
    <source>
        <dbReference type="HAMAP-Rule" id="MF_01895"/>
    </source>
</evidence>
<dbReference type="InterPro" id="IPR012340">
    <property type="entry name" value="NA-bd_OB-fold"/>
</dbReference>
<dbReference type="GO" id="GO:0005737">
    <property type="term" value="C:cytoplasm"/>
    <property type="evidence" value="ECO:0007669"/>
    <property type="project" value="UniProtKB-SubCell"/>
</dbReference>
<evidence type="ECO:0000256" key="6">
    <source>
        <dbReference type="ARBA" id="ARBA00022839"/>
    </source>
</evidence>
<evidence type="ECO:0000313" key="12">
    <source>
        <dbReference type="EMBL" id="KXA39038.1"/>
    </source>
</evidence>
<evidence type="ECO:0000313" key="13">
    <source>
        <dbReference type="Proteomes" id="UP000070063"/>
    </source>
</evidence>
<dbReference type="Proteomes" id="UP000070063">
    <property type="component" value="Unassembled WGS sequence"/>
</dbReference>
<accession>A0ABD4EGJ5</accession>
<dbReference type="InterPro" id="IPR050180">
    <property type="entry name" value="RNR_Ribonuclease"/>
</dbReference>
<dbReference type="AlphaFoldDB" id="A0ABD4EGJ5"/>
<dbReference type="NCBIfam" id="TIGR00358">
    <property type="entry name" value="3_prime_RNase"/>
    <property type="match status" value="1"/>
</dbReference>
<evidence type="ECO:0000259" key="11">
    <source>
        <dbReference type="PROSITE" id="PS50126"/>
    </source>
</evidence>
<evidence type="ECO:0000256" key="2">
    <source>
        <dbReference type="ARBA" id="ARBA00004496"/>
    </source>
</evidence>
<evidence type="ECO:0000256" key="5">
    <source>
        <dbReference type="ARBA" id="ARBA00022801"/>
    </source>
</evidence>
<dbReference type="InterPro" id="IPR004476">
    <property type="entry name" value="RNase_II/RNase_R"/>
</dbReference>
<evidence type="ECO:0000256" key="4">
    <source>
        <dbReference type="ARBA" id="ARBA00022722"/>
    </source>
</evidence>
<dbReference type="PANTHER" id="PTHR23355:SF9">
    <property type="entry name" value="DIS3-LIKE EXONUCLEASE 2"/>
    <property type="match status" value="1"/>
</dbReference>
<dbReference type="SMART" id="SM00955">
    <property type="entry name" value="RNB"/>
    <property type="match status" value="1"/>
</dbReference>
<dbReference type="PROSITE" id="PS01175">
    <property type="entry name" value="RIBONUCLEASE_II"/>
    <property type="match status" value="1"/>
</dbReference>
<evidence type="ECO:0000256" key="10">
    <source>
        <dbReference type="SAM" id="MobiDB-lite"/>
    </source>
</evidence>
<dbReference type="PROSITE" id="PS50126">
    <property type="entry name" value="S1"/>
    <property type="match status" value="1"/>
</dbReference>
<dbReference type="Pfam" id="PF17876">
    <property type="entry name" value="CSD2"/>
    <property type="match status" value="1"/>
</dbReference>
<gene>
    <name evidence="9" type="primary">rnr</name>
    <name evidence="12" type="ORF">HMPREF3225_00889</name>
</gene>
<comment type="function">
    <text evidence="9">3'-5' exoribonuclease that releases 5'-nucleoside monophosphates and is involved in maturation of structured RNAs.</text>
</comment>
<dbReference type="InterPro" id="IPR001900">
    <property type="entry name" value="RNase_II/R"/>
</dbReference>
<keyword evidence="3 9" id="KW-0963">Cytoplasm</keyword>
<name>A0ABD4EGJ5_STALU</name>
<reference evidence="12 13" key="1">
    <citation type="submission" date="2016-01" db="EMBL/GenBank/DDBJ databases">
        <authorList>
            <person name="Mitreva M."/>
            <person name="Pepin K.H."/>
            <person name="Mihindukulasuriya K.A."/>
            <person name="Fulton R."/>
            <person name="Fronick C."/>
            <person name="O'Laughlin M."/>
            <person name="Miner T."/>
            <person name="Herter B."/>
            <person name="Rosa B.A."/>
            <person name="Cordes M."/>
            <person name="Tomlinson C."/>
            <person name="Wollam A."/>
            <person name="Palsikar V.B."/>
            <person name="Mardis E.R."/>
            <person name="Wilson R.K."/>
        </authorList>
    </citation>
    <scope>NUCLEOTIDE SEQUENCE [LARGE SCALE GENOMIC DNA]</scope>
    <source>
        <strain evidence="12 13">MJR7738</strain>
    </source>
</reference>
<dbReference type="InterPro" id="IPR022966">
    <property type="entry name" value="RNase_II/R_CS"/>
</dbReference>
<keyword evidence="7 9" id="KW-0694">RNA-binding</keyword>
<sequence length="799" mass="90949">MNIERRGMMNLKQSIEAIVKQPDYEPMSVSDFQDALGLNSADSFRDLIKVLVELEQSGLVERTKTDRYQRKQGKSLGSKLIKGTLSQNKKGFGFLRPENDDMEDIFIPPTKINRALDGDTVIVEVKQSKGDHKGKIEGEVKSIEKHSVTQVVGTYSEARHFGFVIPDDKRIMQDIFIPKGQSLGAIDGHKVLVQITKYADGHDNPEGQVSAILGHKNDPGVDILSIIYQHGIEIEFPDAVLKEAEAVPDEISPSEIEGRTDLRDELTITIDGADAKDLDDAISVKALKNGNTELTVSIADVSYYVTEDSQLDKEAYDRGTSVYLVDRVIPMIPHRLSNGICSLNPDVDRLTLSCRMEINARGEVVNHDIFDSVIHSDYRMTYDAVNQIITEKDPEVRQQYEALTPMLDLAQDLSQRLIQMRHRRGEIDFDISEAKVLVNSEGIPTDVVTRQRGDGERLIESFMLAANETVAEHFSNLDVPFIYRVHEQPKSERLRQFFDFITNFGIMIKGTGEDIHPATLQSIQAEVEGRPEQMVISTMMLRSMQQAHYDDVNLGHFGLSAEYYTHFTSPIRRYPDLTVHRLIRKYLIEHSMDSKTQHYWAEKLPEIAEHTSQRERRAIDAERDTDELKKAEYMIQHIGDQFEGIISSVANFGMFVELPNTIEGMVHISNMTDDYYHFEERQMALIGERLAKVFRIGDTVKVKVTHVDVDERMIDFQIVGMPISQSSSQRPARGKTIQAKTRGKALDKSKNDGQRRKKSKKSKQRKGKNARKKEKNGQTNHKPFYKDKSVKKKSRRKKK</sequence>
<dbReference type="HAMAP" id="MF_01895">
    <property type="entry name" value="RNase_R"/>
    <property type="match status" value="1"/>
</dbReference>
<dbReference type="SUPFAM" id="SSF50249">
    <property type="entry name" value="Nucleic acid-binding proteins"/>
    <property type="match status" value="4"/>
</dbReference>
<dbReference type="InterPro" id="IPR011129">
    <property type="entry name" value="CSD"/>
</dbReference>
<dbReference type="EC" id="3.1.13.1" evidence="9"/>
<dbReference type="FunFam" id="2.40.50.140:FF:000219">
    <property type="entry name" value="Ribonuclease R"/>
    <property type="match status" value="1"/>
</dbReference>
<keyword evidence="4 9" id="KW-0540">Nuclease</keyword>
<dbReference type="InterPro" id="IPR003029">
    <property type="entry name" value="S1_domain"/>
</dbReference>
<dbReference type="EMBL" id="LRQI01000031">
    <property type="protein sequence ID" value="KXA39038.1"/>
    <property type="molecule type" value="Genomic_DNA"/>
</dbReference>